<keyword evidence="3 9" id="KW-0813">Transport</keyword>
<keyword evidence="8 9" id="KW-0539">Nucleus</keyword>
<comment type="subcellular location">
    <subcellularLocation>
        <location evidence="1 9">Nucleus</location>
        <location evidence="1 9">Nuclear pore complex</location>
    </subcellularLocation>
</comment>
<dbReference type="EMBL" id="JAAQHG020000001">
    <property type="protein sequence ID" value="KAL1591241.1"/>
    <property type="molecule type" value="Genomic_DNA"/>
</dbReference>
<dbReference type="Proteomes" id="UP000803884">
    <property type="component" value="Unassembled WGS sequence"/>
</dbReference>
<comment type="caution">
    <text evidence="11">The sequence shown here is derived from an EMBL/GenBank/DDBJ whole genome shotgun (WGS) entry which is preliminary data.</text>
</comment>
<evidence type="ECO:0000256" key="7">
    <source>
        <dbReference type="ARBA" id="ARBA00023132"/>
    </source>
</evidence>
<keyword evidence="9" id="KW-0472">Membrane</keyword>
<dbReference type="InterPro" id="IPR011502">
    <property type="entry name" value="Nucleoporin_Nup85"/>
</dbReference>
<evidence type="ECO:0000256" key="10">
    <source>
        <dbReference type="SAM" id="MobiDB-lite"/>
    </source>
</evidence>
<evidence type="ECO:0000256" key="9">
    <source>
        <dbReference type="RuleBase" id="RU365073"/>
    </source>
</evidence>
<dbReference type="PANTHER" id="PTHR13373">
    <property type="entry name" value="FROUNT PROTEIN-RELATED"/>
    <property type="match status" value="1"/>
</dbReference>
<dbReference type="PANTHER" id="PTHR13373:SF21">
    <property type="entry name" value="NUCLEAR PORE COMPLEX PROTEIN NUP85"/>
    <property type="match status" value="1"/>
</dbReference>
<evidence type="ECO:0000256" key="6">
    <source>
        <dbReference type="ARBA" id="ARBA00023010"/>
    </source>
</evidence>
<gene>
    <name evidence="11" type="ORF">WHR41_00268</name>
</gene>
<dbReference type="GO" id="GO:0017056">
    <property type="term" value="F:structural constituent of nuclear pore"/>
    <property type="evidence" value="ECO:0007669"/>
    <property type="project" value="TreeGrafter"/>
</dbReference>
<reference evidence="11 12" key="1">
    <citation type="journal article" date="2020" name="Microbiol. Resour. Announc.">
        <title>Draft Genome Sequence of a Cladosporium Species Isolated from the Mesophotic Ascidian Didemnum maculosum.</title>
        <authorList>
            <person name="Gioti A."/>
            <person name="Siaperas R."/>
            <person name="Nikolaivits E."/>
            <person name="Le Goff G."/>
            <person name="Ouazzani J."/>
            <person name="Kotoulas G."/>
            <person name="Topakas E."/>
        </authorList>
    </citation>
    <scope>NUCLEOTIDE SEQUENCE [LARGE SCALE GENOMIC DNA]</scope>
    <source>
        <strain evidence="11 12">TM138-S3</strain>
    </source>
</reference>
<evidence type="ECO:0000256" key="3">
    <source>
        <dbReference type="ARBA" id="ARBA00022448"/>
    </source>
</evidence>
<feature type="compositionally biased region" description="Acidic residues" evidence="10">
    <location>
        <begin position="85"/>
        <end position="98"/>
    </location>
</feature>
<name>A0AB34L4N0_9PEZI</name>
<evidence type="ECO:0000256" key="2">
    <source>
        <dbReference type="ARBA" id="ARBA00005573"/>
    </source>
</evidence>
<keyword evidence="12" id="KW-1185">Reference proteome</keyword>
<comment type="subunit">
    <text evidence="9">Component of the nuclear pore complex (NPC).</text>
</comment>
<evidence type="ECO:0000256" key="5">
    <source>
        <dbReference type="ARBA" id="ARBA00022927"/>
    </source>
</evidence>
<dbReference type="AlphaFoldDB" id="A0AB34L4N0"/>
<evidence type="ECO:0000256" key="4">
    <source>
        <dbReference type="ARBA" id="ARBA00022816"/>
    </source>
</evidence>
<accession>A0AB34L4N0</accession>
<comment type="function">
    <text evidence="9">Functions as a component of the nuclear pore complex (NPC).</text>
</comment>
<protein>
    <recommendedName>
        <fullName evidence="9">Nuclear pore complex protein Nup85</fullName>
    </recommendedName>
</protein>
<feature type="region of interest" description="Disordered" evidence="10">
    <location>
        <begin position="393"/>
        <end position="415"/>
    </location>
</feature>
<evidence type="ECO:0000313" key="12">
    <source>
        <dbReference type="Proteomes" id="UP000803884"/>
    </source>
</evidence>
<dbReference type="GO" id="GO:0031965">
    <property type="term" value="C:nuclear membrane"/>
    <property type="evidence" value="ECO:0007669"/>
    <property type="project" value="UniProtKB-UniRule"/>
</dbReference>
<comment type="similarity">
    <text evidence="2 9">Belongs to the nucleoporin Nup85 family.</text>
</comment>
<feature type="region of interest" description="Disordered" evidence="10">
    <location>
        <begin position="909"/>
        <end position="930"/>
    </location>
</feature>
<evidence type="ECO:0000256" key="8">
    <source>
        <dbReference type="ARBA" id="ARBA00023242"/>
    </source>
</evidence>
<keyword evidence="7 9" id="KW-0906">Nuclear pore complex</keyword>
<keyword evidence="5 9" id="KW-0653">Protein transport</keyword>
<dbReference type="GO" id="GO:0045893">
    <property type="term" value="P:positive regulation of DNA-templated transcription"/>
    <property type="evidence" value="ECO:0007669"/>
    <property type="project" value="TreeGrafter"/>
</dbReference>
<dbReference type="RefSeq" id="XP_069234346.1">
    <property type="nucleotide sequence ID" value="XM_069368874.1"/>
</dbReference>
<evidence type="ECO:0000313" key="11">
    <source>
        <dbReference type="EMBL" id="KAL1591241.1"/>
    </source>
</evidence>
<keyword evidence="6 9" id="KW-0811">Translocation</keyword>
<organism evidence="11 12">
    <name type="scientific">Cladosporium halotolerans</name>
    <dbReference type="NCBI Taxonomy" id="1052096"/>
    <lineage>
        <taxon>Eukaryota</taxon>
        <taxon>Fungi</taxon>
        <taxon>Dikarya</taxon>
        <taxon>Ascomycota</taxon>
        <taxon>Pezizomycotina</taxon>
        <taxon>Dothideomycetes</taxon>
        <taxon>Dothideomycetidae</taxon>
        <taxon>Cladosporiales</taxon>
        <taxon>Cladosporiaceae</taxon>
        <taxon>Cladosporium</taxon>
    </lineage>
</organism>
<dbReference type="GO" id="GO:0031080">
    <property type="term" value="C:nuclear pore outer ring"/>
    <property type="evidence" value="ECO:0007669"/>
    <property type="project" value="TreeGrafter"/>
</dbReference>
<keyword evidence="4 9" id="KW-0509">mRNA transport</keyword>
<dbReference type="GeneID" id="96001712"/>
<dbReference type="GO" id="GO:0006606">
    <property type="term" value="P:protein import into nucleus"/>
    <property type="evidence" value="ECO:0007669"/>
    <property type="project" value="TreeGrafter"/>
</dbReference>
<feature type="region of interest" description="Disordered" evidence="10">
    <location>
        <begin position="1"/>
        <end position="132"/>
    </location>
</feature>
<feature type="compositionally biased region" description="Acidic residues" evidence="10">
    <location>
        <begin position="393"/>
        <end position="403"/>
    </location>
</feature>
<sequence length="999" mass="108497">MFKVPDSDDLPSTPPRDQLLFSNHPKSTTPSHEPPTYLTNVSTTPLGPPPRSVYGSSFNGANDTFLRSRGTPLRGFALPQSSPPQEEDEDAEGEEDEVTAPSYAPRVALSSMLNSPRGFKRSRSGKVQPRHDSDMPIIARDLAKQSGSAHLDEPDDFVLRSEDIVATLDGKARNQPIAELDAALSNSSAQLTSLWSQLAPPSTDEGSIGPAEEDPIAQASYVASFLLQVHHPHTAKPVQPVASARFPRIGLGQRAPTSAIPFPKALLNWLNAHHNPYPDDYDAILTTQPAPSSSEGFWDIAYSLALRGKFARLIRLLKDARFEHAVTALDDGAARPGYHGRQLESTEALIAHCISVLELCPALEHENWDVKGNDWAIFRQSVRQAINELEEFAEEDDDDEDQDIPSNAFARSARSERQRSLNFSTASKRAESKIPWTIYESLRSLYGQMLGSTDEIVLVSQDWLEACVYLTVWWNGEDDMEPAASVSRGGLRRSTSTKQRTRAVDIAPLAAYRNKLYDAYAQVTSNPEDSVFQVDTMDPTLVALASVMEDNVEGVVALLKTWSLPVAASVVEIGALGAWLPQGRPRSRGLVEQGFSSEDLMVLSHGPSSQKPVSDIERDGILLQYADALSEREAFQGASGAAKEGWELAVSVLGRLDDGVAAQRKIGDMLEAIELKDDVRVDKVLALCSDLGLSEQARAISERYADSLTDSPQAYGAALIFYARAHIASKLKDTLALLTSLSLVQSAAVPSTSQMDQQLASLLTKDRPGFVRLARSDPKAATLLSSNFSGYATLRKFYDLRDQDVSQSPSSNTSHLRPLERKREAAKALMAVIESAADCIRGGLFDPEVESAIPADALLVLLGETLPLLSTEQRIFSKNDVYTLLRIVEDFSTAPARIRDRAEDLFRASGSSYRGGGGTDSLKKSKSDLSTGSGSSYDMLASSVMALSQEHGKAQTARGWDWRKGLDGAGGASVGSKEVLAVLRLALSQEVARGMTGIY</sequence>
<dbReference type="GO" id="GO:0006406">
    <property type="term" value="P:mRNA export from nucleus"/>
    <property type="evidence" value="ECO:0007669"/>
    <property type="project" value="TreeGrafter"/>
</dbReference>
<proteinExistence type="inferred from homology"/>
<dbReference type="Pfam" id="PF07575">
    <property type="entry name" value="Nucleopor_Nup85"/>
    <property type="match status" value="1"/>
</dbReference>
<evidence type="ECO:0000256" key="1">
    <source>
        <dbReference type="ARBA" id="ARBA00004567"/>
    </source>
</evidence>
<feature type="compositionally biased region" description="Polar residues" evidence="10">
    <location>
        <begin position="20"/>
        <end position="45"/>
    </location>
</feature>